<evidence type="ECO:0000256" key="11">
    <source>
        <dbReference type="PIRSR" id="PIRSR605027-1"/>
    </source>
</evidence>
<reference evidence="15 16" key="1">
    <citation type="submission" date="2019-10" db="EMBL/GenBank/DDBJ databases">
        <title>Assembly and Annotation for the nematode Trichostrongylus colubriformis.</title>
        <authorList>
            <person name="Martin J."/>
        </authorList>
    </citation>
    <scope>NUCLEOTIDE SEQUENCE [LARGE SCALE GENOMIC DNA]</scope>
    <source>
        <strain evidence="15">G859</strain>
        <tissue evidence="15">Whole worm</tissue>
    </source>
</reference>
<feature type="active site" description="Proton donor/acceptor" evidence="11">
    <location>
        <position position="70"/>
    </location>
</feature>
<comment type="catalytic activity">
    <reaction evidence="10 14">
        <text>3-O-(beta-D-galactosyl-(1-&gt;3)-beta-D-galactosyl-(1-&gt;4)-beta-D-xylosyl)-L-seryl-[protein] + UDP-alpha-D-glucuronate = 3-O-(beta-D-GlcA-(1-&gt;3)-beta-D-Gal-(1-&gt;3)-beta-D-Gal-(1-&gt;4)-beta-D-Xyl)-L-seryl-[protein] + UDP + H(+)</text>
        <dbReference type="Rhea" id="RHEA:24168"/>
        <dbReference type="Rhea" id="RHEA-COMP:12571"/>
        <dbReference type="Rhea" id="RHEA-COMP:12573"/>
        <dbReference type="ChEBI" id="CHEBI:15378"/>
        <dbReference type="ChEBI" id="CHEBI:58052"/>
        <dbReference type="ChEBI" id="CHEBI:58223"/>
        <dbReference type="ChEBI" id="CHEBI:132090"/>
        <dbReference type="ChEBI" id="CHEBI:132093"/>
        <dbReference type="EC" id="2.4.1.135"/>
    </reaction>
</comment>
<dbReference type="SUPFAM" id="SSF53448">
    <property type="entry name" value="Nucleotide-diphospho-sugar transferases"/>
    <property type="match status" value="1"/>
</dbReference>
<evidence type="ECO:0000256" key="13">
    <source>
        <dbReference type="PIRSR" id="PIRSR605027-6"/>
    </source>
</evidence>
<protein>
    <recommendedName>
        <fullName evidence="3 14">Galactosylgalactosylxylosylprotein 3-beta-glucuronosyltransferase</fullName>
        <ecNumber evidence="3 14">2.4.1.135</ecNumber>
    </recommendedName>
</protein>
<keyword evidence="14" id="KW-0464">Manganese</keyword>
<feature type="glycosylation site" description="N-linked (GlcNAc...) asparagine" evidence="13">
    <location>
        <position position="90"/>
    </location>
</feature>
<keyword evidence="16" id="KW-1185">Reference proteome</keyword>
<evidence type="ECO:0000256" key="14">
    <source>
        <dbReference type="RuleBase" id="RU363127"/>
    </source>
</evidence>
<keyword evidence="9 13" id="KW-0325">Glycoprotein</keyword>
<dbReference type="GO" id="GO:0005975">
    <property type="term" value="P:carbohydrate metabolic process"/>
    <property type="evidence" value="ECO:0007669"/>
    <property type="project" value="TreeGrafter"/>
</dbReference>
<evidence type="ECO:0000256" key="8">
    <source>
        <dbReference type="ARBA" id="ARBA00023136"/>
    </source>
</evidence>
<evidence type="ECO:0000256" key="7">
    <source>
        <dbReference type="ARBA" id="ARBA00022989"/>
    </source>
</evidence>
<keyword evidence="8" id="KW-0472">Membrane</keyword>
<keyword evidence="4 14" id="KW-0808">Transferase</keyword>
<dbReference type="GO" id="GO:0046872">
    <property type="term" value="F:metal ion binding"/>
    <property type="evidence" value="ECO:0007669"/>
    <property type="project" value="UniProtKB-KW"/>
</dbReference>
<dbReference type="GO" id="GO:0015018">
    <property type="term" value="F:galactosylgalactosylxylosylprotein 3-beta-glucuronosyltransferase activity"/>
    <property type="evidence" value="ECO:0007669"/>
    <property type="project" value="UniProtKB-UniRule"/>
</dbReference>
<name>A0AAN8IQA0_TRICO</name>
<comment type="caution">
    <text evidence="15">The sequence shown here is derived from an EMBL/GenBank/DDBJ whole genome shotgun (WGS) entry which is preliminary data.</text>
</comment>
<dbReference type="GO" id="GO:0000139">
    <property type="term" value="C:Golgi membrane"/>
    <property type="evidence" value="ECO:0007669"/>
    <property type="project" value="UniProtKB-SubCell"/>
</dbReference>
<evidence type="ECO:0000313" key="15">
    <source>
        <dbReference type="EMBL" id="KAK5982859.1"/>
    </source>
</evidence>
<feature type="site" description="Interaction with galactose moiety of substrate glycoprotein" evidence="12">
    <location>
        <position position="12"/>
    </location>
</feature>
<keyword evidence="7" id="KW-1133">Transmembrane helix</keyword>
<evidence type="ECO:0000256" key="12">
    <source>
        <dbReference type="PIRSR" id="PIRSR605027-4"/>
    </source>
</evidence>
<evidence type="ECO:0000256" key="10">
    <source>
        <dbReference type="ARBA" id="ARBA00047979"/>
    </source>
</evidence>
<comment type="similarity">
    <text evidence="2 14">Belongs to the glycosyltransferase 43 family.</text>
</comment>
<comment type="cofactor">
    <cofactor evidence="14">
        <name>Mn(2+)</name>
        <dbReference type="ChEBI" id="CHEBI:29035"/>
    </cofactor>
</comment>
<comment type="pathway">
    <text evidence="14">Protein modification; protein glycosylation.</text>
</comment>
<keyword evidence="14" id="KW-0333">Golgi apparatus</keyword>
<dbReference type="PANTHER" id="PTHR10896">
    <property type="entry name" value="GALACTOSYLGALACTOSYLXYLOSYLPROTEIN 3-BETA-GLUCURONOSYLTRANSFERASE BETA-1,3-GLUCURONYLTRANSFERASE"/>
    <property type="match status" value="1"/>
</dbReference>
<keyword evidence="6 14" id="KW-0735">Signal-anchor</keyword>
<dbReference type="InterPro" id="IPR029044">
    <property type="entry name" value="Nucleotide-diphossugar_trans"/>
</dbReference>
<feature type="non-terminal residue" evidence="15">
    <location>
        <position position="1"/>
    </location>
</feature>
<evidence type="ECO:0000313" key="16">
    <source>
        <dbReference type="Proteomes" id="UP001331761"/>
    </source>
</evidence>
<comment type="subcellular location">
    <subcellularLocation>
        <location evidence="14">Golgi apparatus membrane</location>
        <topology evidence="14">Single-pass type II membrane protein</topology>
    </subcellularLocation>
    <subcellularLocation>
        <location evidence="1">Membrane</location>
        <topology evidence="1">Single-pass type II membrane protein</topology>
    </subcellularLocation>
</comment>
<evidence type="ECO:0000256" key="4">
    <source>
        <dbReference type="ARBA" id="ARBA00022679"/>
    </source>
</evidence>
<organism evidence="15 16">
    <name type="scientific">Trichostrongylus colubriformis</name>
    <name type="common">Black scour worm</name>
    <dbReference type="NCBI Taxonomy" id="6319"/>
    <lineage>
        <taxon>Eukaryota</taxon>
        <taxon>Metazoa</taxon>
        <taxon>Ecdysozoa</taxon>
        <taxon>Nematoda</taxon>
        <taxon>Chromadorea</taxon>
        <taxon>Rhabditida</taxon>
        <taxon>Rhabditina</taxon>
        <taxon>Rhabditomorpha</taxon>
        <taxon>Strongyloidea</taxon>
        <taxon>Trichostrongylidae</taxon>
        <taxon>Trichostrongylus</taxon>
    </lineage>
</organism>
<evidence type="ECO:0000256" key="3">
    <source>
        <dbReference type="ARBA" id="ARBA00012641"/>
    </source>
</evidence>
<dbReference type="Proteomes" id="UP001331761">
    <property type="component" value="Unassembled WGS sequence"/>
</dbReference>
<dbReference type="AlphaFoldDB" id="A0AAN8IQA0"/>
<dbReference type="Pfam" id="PF03360">
    <property type="entry name" value="Glyco_transf_43"/>
    <property type="match status" value="1"/>
</dbReference>
<evidence type="ECO:0000256" key="9">
    <source>
        <dbReference type="ARBA" id="ARBA00023180"/>
    </source>
</evidence>
<gene>
    <name evidence="15" type="ORF">GCK32_016502</name>
</gene>
<dbReference type="EMBL" id="WIXE01004636">
    <property type="protein sequence ID" value="KAK5982859.1"/>
    <property type="molecule type" value="Genomic_DNA"/>
</dbReference>
<accession>A0AAN8IQA0</accession>
<evidence type="ECO:0000256" key="6">
    <source>
        <dbReference type="ARBA" id="ARBA00022968"/>
    </source>
</evidence>
<keyword evidence="5" id="KW-0812">Transmembrane</keyword>
<evidence type="ECO:0000256" key="2">
    <source>
        <dbReference type="ARBA" id="ARBA00007706"/>
    </source>
</evidence>
<keyword evidence="14" id="KW-0479">Metal-binding</keyword>
<evidence type="ECO:0000256" key="1">
    <source>
        <dbReference type="ARBA" id="ARBA00004606"/>
    </source>
</evidence>
<sequence>FISGLVGGAWVEAPKVGSNGKVVSWDVVYAPNREFATDMAGFAVHLREVFRVQNATFDKSCAKTAGYGPESCFLKLFGFKKQDAEPFGHNDTPKDILVWHTKTVASKGSGPLRGFVIE</sequence>
<dbReference type="EC" id="2.4.1.135" evidence="3 14"/>
<dbReference type="GO" id="GO:0050650">
    <property type="term" value="P:chondroitin sulfate proteoglycan biosynthetic process"/>
    <property type="evidence" value="ECO:0007669"/>
    <property type="project" value="TreeGrafter"/>
</dbReference>
<evidence type="ECO:0000256" key="5">
    <source>
        <dbReference type="ARBA" id="ARBA00022692"/>
    </source>
</evidence>
<dbReference type="InterPro" id="IPR005027">
    <property type="entry name" value="Glyco_trans_43"/>
</dbReference>
<proteinExistence type="inferred from homology"/>
<dbReference type="Gene3D" id="3.90.550.10">
    <property type="entry name" value="Spore Coat Polysaccharide Biosynthesis Protein SpsA, Chain A"/>
    <property type="match status" value="1"/>
</dbReference>
<dbReference type="PANTHER" id="PTHR10896:SF30">
    <property type="entry name" value="GALACTOSYLGALACTOSYLXYLOSYLPROTEIN 3-BETA-GLUCURONOSYLTRANSFERASE"/>
    <property type="match status" value="1"/>
</dbReference>